<evidence type="ECO:0000313" key="4">
    <source>
        <dbReference type="Proteomes" id="UP000248340"/>
    </source>
</evidence>
<dbReference type="AlphaFoldDB" id="A0A319CQ97"/>
<dbReference type="STRING" id="1448315.A0A319CQ97"/>
<dbReference type="GeneID" id="37144450"/>
<proteinExistence type="predicted"/>
<sequence length="321" mass="35623">MATASNRPTENAKFRILMLHGYAQTAQTLRIKTRSLLQELTQTLTPIIQARYPGGIEYLFPDGPIDLDSNSTSITTASTSHPTNATRLAWWLNLDDTSRYIFLNDTIHYISDFLEGKPIHAIIGFSQGAALAVMLAAMCEAAADPQRLQAIQTQNLPVDTFLRSLSGQQPLEFVLSFCGFRGTMEYYSSLYTPALSTPSFHAIGVFDTMITAEESRELLEAFVAPEVRWFFGGHFVPRDAESMRQVVGFVKRVSSESAVGDTRGLRSVLRIGSGSDSELSVGSSSRKRRRLKQVVVRARRRSPVQMAWGRRDLGVRLALAV</sequence>
<dbReference type="InterPro" id="IPR029058">
    <property type="entry name" value="AB_hydrolase_fold"/>
</dbReference>
<dbReference type="SUPFAM" id="SSF53474">
    <property type="entry name" value="alpha/beta-Hydrolases"/>
    <property type="match status" value="1"/>
</dbReference>
<dbReference type="EMBL" id="KZ821705">
    <property type="protein sequence ID" value="PYH80943.1"/>
    <property type="molecule type" value="Genomic_DNA"/>
</dbReference>
<accession>A0A319CQ97</accession>
<gene>
    <name evidence="3" type="ORF">BO82DRAFT_96824</name>
</gene>
<dbReference type="GO" id="GO:0005634">
    <property type="term" value="C:nucleus"/>
    <property type="evidence" value="ECO:0007669"/>
    <property type="project" value="TreeGrafter"/>
</dbReference>
<dbReference type="Pfam" id="PF03959">
    <property type="entry name" value="FSH1"/>
    <property type="match status" value="1"/>
</dbReference>
<evidence type="ECO:0000313" key="3">
    <source>
        <dbReference type="EMBL" id="PYH80943.1"/>
    </source>
</evidence>
<keyword evidence="4" id="KW-1185">Reference proteome</keyword>
<dbReference type="RefSeq" id="XP_025491143.1">
    <property type="nucleotide sequence ID" value="XM_025641708.1"/>
</dbReference>
<organism evidence="3 4">
    <name type="scientific">Aspergillus uvarum CBS 121591</name>
    <dbReference type="NCBI Taxonomy" id="1448315"/>
    <lineage>
        <taxon>Eukaryota</taxon>
        <taxon>Fungi</taxon>
        <taxon>Dikarya</taxon>
        <taxon>Ascomycota</taxon>
        <taxon>Pezizomycotina</taxon>
        <taxon>Eurotiomycetes</taxon>
        <taxon>Eurotiomycetidae</taxon>
        <taxon>Eurotiales</taxon>
        <taxon>Aspergillaceae</taxon>
        <taxon>Aspergillus</taxon>
        <taxon>Aspergillus subgen. Circumdati</taxon>
    </lineage>
</organism>
<dbReference type="VEuPathDB" id="FungiDB:BO82DRAFT_96824"/>
<reference evidence="3 4" key="1">
    <citation type="submission" date="2016-12" db="EMBL/GenBank/DDBJ databases">
        <title>The genomes of Aspergillus section Nigri reveals drivers in fungal speciation.</title>
        <authorList>
            <consortium name="DOE Joint Genome Institute"/>
            <person name="Vesth T.C."/>
            <person name="Nybo J."/>
            <person name="Theobald S."/>
            <person name="Brandl J."/>
            <person name="Frisvad J.C."/>
            <person name="Nielsen K.F."/>
            <person name="Lyhne E.K."/>
            <person name="Kogle M.E."/>
            <person name="Kuo A."/>
            <person name="Riley R."/>
            <person name="Clum A."/>
            <person name="Nolan M."/>
            <person name="Lipzen A."/>
            <person name="Salamov A."/>
            <person name="Henrissat B."/>
            <person name="Wiebenga A."/>
            <person name="De Vries R.P."/>
            <person name="Grigoriev I.V."/>
            <person name="Mortensen U.H."/>
            <person name="Andersen M.R."/>
            <person name="Baker S.E."/>
        </authorList>
    </citation>
    <scope>NUCLEOTIDE SEQUENCE [LARGE SCALE GENOMIC DNA]</scope>
    <source>
        <strain evidence="3 4">CBS 121591</strain>
    </source>
</reference>
<dbReference type="PANTHER" id="PTHR48070:SF6">
    <property type="entry name" value="ESTERASE OVCA2"/>
    <property type="match status" value="1"/>
</dbReference>
<protein>
    <recommendedName>
        <fullName evidence="2">Serine hydrolase domain-containing protein</fullName>
    </recommendedName>
</protein>
<dbReference type="OrthoDB" id="2094269at2759"/>
<dbReference type="InterPro" id="IPR050593">
    <property type="entry name" value="LovG"/>
</dbReference>
<dbReference type="InterPro" id="IPR005645">
    <property type="entry name" value="FSH-like_dom"/>
</dbReference>
<dbReference type="GO" id="GO:0005737">
    <property type="term" value="C:cytoplasm"/>
    <property type="evidence" value="ECO:0007669"/>
    <property type="project" value="TreeGrafter"/>
</dbReference>
<feature type="domain" description="Serine hydrolase" evidence="2">
    <location>
        <begin position="12"/>
        <end position="245"/>
    </location>
</feature>
<dbReference type="Proteomes" id="UP000248340">
    <property type="component" value="Unassembled WGS sequence"/>
</dbReference>
<dbReference type="PANTHER" id="PTHR48070">
    <property type="entry name" value="ESTERASE OVCA2"/>
    <property type="match status" value="1"/>
</dbReference>
<evidence type="ECO:0000256" key="1">
    <source>
        <dbReference type="ARBA" id="ARBA00022801"/>
    </source>
</evidence>
<dbReference type="Gene3D" id="3.40.50.1820">
    <property type="entry name" value="alpha/beta hydrolase"/>
    <property type="match status" value="1"/>
</dbReference>
<evidence type="ECO:0000259" key="2">
    <source>
        <dbReference type="Pfam" id="PF03959"/>
    </source>
</evidence>
<name>A0A319CQ97_9EURO</name>
<dbReference type="GO" id="GO:0016787">
    <property type="term" value="F:hydrolase activity"/>
    <property type="evidence" value="ECO:0007669"/>
    <property type="project" value="UniProtKB-KW"/>
</dbReference>
<keyword evidence="1" id="KW-0378">Hydrolase</keyword>